<sequence>MSPDANNFPAIRSKTSKSWTSFINGLGLIFCVLTPLLTVLMAIMVCNSTHINIEIKALIVVIALFAVWFFVWLLVATIKEKSKNKITHVVVDRNGLHHYTDNEELIKTMPYNLLMPGGENGKYDVFINLRVGTDLDPDLSVYLFDEKSNKTVTRAVLLECDLVITNGNLLLAHFIKGIIIFRPDLKIDPNVLGLYKLKEFEPTH</sequence>
<accession>A0A4Q9H3I4</accession>
<gene>
    <name evidence="2" type="ORF">EYS08_25425</name>
</gene>
<reference evidence="2 3" key="1">
    <citation type="submission" date="2019-02" db="EMBL/GenBank/DDBJ databases">
        <title>Pedobacter kyonggii whole genome sequence analysis.</title>
        <authorList>
            <person name="Dahal R.H."/>
        </authorList>
    </citation>
    <scope>NUCLEOTIDE SEQUENCE [LARGE SCALE GENOMIC DNA]</scope>
    <source>
        <strain evidence="2 3">K-4-11-1</strain>
    </source>
</reference>
<keyword evidence="3" id="KW-1185">Reference proteome</keyword>
<evidence type="ECO:0000256" key="1">
    <source>
        <dbReference type="SAM" id="Phobius"/>
    </source>
</evidence>
<proteinExistence type="predicted"/>
<evidence type="ECO:0000313" key="2">
    <source>
        <dbReference type="EMBL" id="TBO35934.1"/>
    </source>
</evidence>
<dbReference type="AlphaFoldDB" id="A0A4Q9H3I4"/>
<evidence type="ECO:0000313" key="3">
    <source>
        <dbReference type="Proteomes" id="UP000291819"/>
    </source>
</evidence>
<name>A0A4Q9H3I4_9SPHI</name>
<dbReference type="EMBL" id="SIXF01000059">
    <property type="protein sequence ID" value="TBO35934.1"/>
    <property type="molecule type" value="Genomic_DNA"/>
</dbReference>
<dbReference type="RefSeq" id="WP_131032694.1">
    <property type="nucleotide sequence ID" value="NZ_SIXF01000059.1"/>
</dbReference>
<feature type="transmembrane region" description="Helical" evidence="1">
    <location>
        <begin position="21"/>
        <end position="45"/>
    </location>
</feature>
<protein>
    <submittedName>
        <fullName evidence="2">Uncharacterized protein</fullName>
    </submittedName>
</protein>
<keyword evidence="1" id="KW-0472">Membrane</keyword>
<keyword evidence="1" id="KW-0812">Transmembrane</keyword>
<comment type="caution">
    <text evidence="2">The sequence shown here is derived from an EMBL/GenBank/DDBJ whole genome shotgun (WGS) entry which is preliminary data.</text>
</comment>
<dbReference type="OrthoDB" id="769178at2"/>
<organism evidence="2 3">
    <name type="scientific">Pedobacter kyonggii</name>
    <dbReference type="NCBI Taxonomy" id="1926871"/>
    <lineage>
        <taxon>Bacteria</taxon>
        <taxon>Pseudomonadati</taxon>
        <taxon>Bacteroidota</taxon>
        <taxon>Sphingobacteriia</taxon>
        <taxon>Sphingobacteriales</taxon>
        <taxon>Sphingobacteriaceae</taxon>
        <taxon>Pedobacter</taxon>
    </lineage>
</organism>
<keyword evidence="1" id="KW-1133">Transmembrane helix</keyword>
<dbReference type="Proteomes" id="UP000291819">
    <property type="component" value="Unassembled WGS sequence"/>
</dbReference>
<feature type="transmembrane region" description="Helical" evidence="1">
    <location>
        <begin position="57"/>
        <end position="78"/>
    </location>
</feature>